<reference evidence="1" key="2">
    <citation type="submission" date="2020-11" db="EMBL/GenBank/DDBJ databases">
        <authorList>
            <person name="McCartney M.A."/>
            <person name="Auch B."/>
            <person name="Kono T."/>
            <person name="Mallez S."/>
            <person name="Becker A."/>
            <person name="Gohl D.M."/>
            <person name="Silverstein K.A.T."/>
            <person name="Koren S."/>
            <person name="Bechman K.B."/>
            <person name="Herman A."/>
            <person name="Abrahante J.E."/>
            <person name="Garbe J."/>
        </authorList>
    </citation>
    <scope>NUCLEOTIDE SEQUENCE</scope>
    <source>
        <strain evidence="1">Duluth1</strain>
        <tissue evidence="1">Whole animal</tissue>
    </source>
</reference>
<name>A0A9D4DJ36_DREPO</name>
<dbReference type="EMBL" id="JAIWYP010000010">
    <property type="protein sequence ID" value="KAH3749853.1"/>
    <property type="molecule type" value="Genomic_DNA"/>
</dbReference>
<organism evidence="1 2">
    <name type="scientific">Dreissena polymorpha</name>
    <name type="common">Zebra mussel</name>
    <name type="synonym">Mytilus polymorpha</name>
    <dbReference type="NCBI Taxonomy" id="45954"/>
    <lineage>
        <taxon>Eukaryota</taxon>
        <taxon>Metazoa</taxon>
        <taxon>Spiralia</taxon>
        <taxon>Lophotrochozoa</taxon>
        <taxon>Mollusca</taxon>
        <taxon>Bivalvia</taxon>
        <taxon>Autobranchia</taxon>
        <taxon>Heteroconchia</taxon>
        <taxon>Euheterodonta</taxon>
        <taxon>Imparidentia</taxon>
        <taxon>Neoheterodontei</taxon>
        <taxon>Myida</taxon>
        <taxon>Dreissenoidea</taxon>
        <taxon>Dreissenidae</taxon>
        <taxon>Dreissena</taxon>
    </lineage>
</organism>
<sequence>MFTTFAYTNKPLDLELTEVPTCRFMWQTSKHRTHPIFLQSYNSNSGREIPNAARHEPKRVCNQPKKKPPMQTRLSIINFLKHGGSAPSKTCLNIQAS</sequence>
<proteinExistence type="predicted"/>
<accession>A0A9D4DJ36</accession>
<keyword evidence="2" id="KW-1185">Reference proteome</keyword>
<comment type="caution">
    <text evidence="1">The sequence shown here is derived from an EMBL/GenBank/DDBJ whole genome shotgun (WGS) entry which is preliminary data.</text>
</comment>
<evidence type="ECO:0000313" key="2">
    <source>
        <dbReference type="Proteomes" id="UP000828390"/>
    </source>
</evidence>
<dbReference type="AlphaFoldDB" id="A0A9D4DJ36"/>
<gene>
    <name evidence="1" type="ORF">DPMN_184368</name>
</gene>
<reference evidence="1" key="1">
    <citation type="journal article" date="2019" name="bioRxiv">
        <title>The Genome of the Zebra Mussel, Dreissena polymorpha: A Resource for Invasive Species Research.</title>
        <authorList>
            <person name="McCartney M.A."/>
            <person name="Auch B."/>
            <person name="Kono T."/>
            <person name="Mallez S."/>
            <person name="Zhang Y."/>
            <person name="Obille A."/>
            <person name="Becker A."/>
            <person name="Abrahante J.E."/>
            <person name="Garbe J."/>
            <person name="Badalamenti J.P."/>
            <person name="Herman A."/>
            <person name="Mangelson H."/>
            <person name="Liachko I."/>
            <person name="Sullivan S."/>
            <person name="Sone E.D."/>
            <person name="Koren S."/>
            <person name="Silverstein K.A.T."/>
            <person name="Beckman K.B."/>
            <person name="Gohl D.M."/>
        </authorList>
    </citation>
    <scope>NUCLEOTIDE SEQUENCE</scope>
    <source>
        <strain evidence="1">Duluth1</strain>
        <tissue evidence="1">Whole animal</tissue>
    </source>
</reference>
<protein>
    <submittedName>
        <fullName evidence="1">Uncharacterized protein</fullName>
    </submittedName>
</protein>
<evidence type="ECO:0000313" key="1">
    <source>
        <dbReference type="EMBL" id="KAH3749853.1"/>
    </source>
</evidence>
<dbReference type="Proteomes" id="UP000828390">
    <property type="component" value="Unassembled WGS sequence"/>
</dbReference>